<comment type="caution">
    <text evidence="1">The sequence shown here is derived from an EMBL/GenBank/DDBJ whole genome shotgun (WGS) entry which is preliminary data.</text>
</comment>
<protein>
    <submittedName>
        <fullName evidence="1">Uncharacterized protein</fullName>
    </submittedName>
</protein>
<organism evidence="1 2">
    <name type="scientific">Macrosiphum euphorbiae</name>
    <name type="common">potato aphid</name>
    <dbReference type="NCBI Taxonomy" id="13131"/>
    <lineage>
        <taxon>Eukaryota</taxon>
        <taxon>Metazoa</taxon>
        <taxon>Ecdysozoa</taxon>
        <taxon>Arthropoda</taxon>
        <taxon>Hexapoda</taxon>
        <taxon>Insecta</taxon>
        <taxon>Pterygota</taxon>
        <taxon>Neoptera</taxon>
        <taxon>Paraneoptera</taxon>
        <taxon>Hemiptera</taxon>
        <taxon>Sternorrhyncha</taxon>
        <taxon>Aphidomorpha</taxon>
        <taxon>Aphidoidea</taxon>
        <taxon>Aphididae</taxon>
        <taxon>Macrosiphini</taxon>
        <taxon>Macrosiphum</taxon>
    </lineage>
</organism>
<keyword evidence="2" id="KW-1185">Reference proteome</keyword>
<accession>A0AAV0XM14</accession>
<evidence type="ECO:0000313" key="2">
    <source>
        <dbReference type="Proteomes" id="UP001160148"/>
    </source>
</evidence>
<sequence length="121" mass="13864">MRRSVVQLLSITSIEVSENRFKICVKKNLAATTLKVSAAKRWWRIEWRRNDGGEMNGGETIAANKSAAKLTAANWSRRNDGGELVAAKRWRRTGRGETMAANWSRRIVRRRNDRGEMTDFV</sequence>
<name>A0AAV0XM14_9HEMI</name>
<dbReference type="AlphaFoldDB" id="A0AAV0XM14"/>
<dbReference type="Proteomes" id="UP001160148">
    <property type="component" value="Unassembled WGS sequence"/>
</dbReference>
<gene>
    <name evidence="1" type="ORF">MEUPH1_LOCUS23435</name>
</gene>
<evidence type="ECO:0000313" key="1">
    <source>
        <dbReference type="EMBL" id="CAI6369163.1"/>
    </source>
</evidence>
<dbReference type="EMBL" id="CARXXK010000005">
    <property type="protein sequence ID" value="CAI6369163.1"/>
    <property type="molecule type" value="Genomic_DNA"/>
</dbReference>
<proteinExistence type="predicted"/>
<reference evidence="1 2" key="1">
    <citation type="submission" date="2023-01" db="EMBL/GenBank/DDBJ databases">
        <authorList>
            <person name="Whitehead M."/>
        </authorList>
    </citation>
    <scope>NUCLEOTIDE SEQUENCE [LARGE SCALE GENOMIC DNA]</scope>
</reference>